<dbReference type="EMBL" id="BTRK01000002">
    <property type="protein sequence ID" value="GMR37008.1"/>
    <property type="molecule type" value="Genomic_DNA"/>
</dbReference>
<keyword evidence="2" id="KW-0472">Membrane</keyword>
<dbReference type="PANTHER" id="PTHR39355:SF1">
    <property type="entry name" value="PROTEIN CBG20624"/>
    <property type="match status" value="1"/>
</dbReference>
<proteinExistence type="predicted"/>
<dbReference type="AlphaFoldDB" id="A0AAN5C4I6"/>
<keyword evidence="2" id="KW-0812">Transmembrane</keyword>
<sequence length="146" mass="15086">MAAVSGEVPPPTGTASGEVTPPATSPSLASGDAATPVTGEGGTNTQEGGITGTQSKEGGGEGGDKEPVSFTDRDATPIGKMMRKVKKKTKKKKKSAKYKYQTDRFESNLFLMRLEGTLFCGGILAVVILLSVNLLLVTIIALISKG</sequence>
<dbReference type="InterPro" id="IPR040019">
    <property type="entry name" value="C27D6.3-like"/>
</dbReference>
<name>A0AAN5C4I6_9BILA</name>
<keyword evidence="4" id="KW-1185">Reference proteome</keyword>
<evidence type="ECO:0000256" key="1">
    <source>
        <dbReference type="SAM" id="MobiDB-lite"/>
    </source>
</evidence>
<evidence type="ECO:0000313" key="3">
    <source>
        <dbReference type="EMBL" id="GMR37008.1"/>
    </source>
</evidence>
<protein>
    <submittedName>
        <fullName evidence="3">Uncharacterized protein</fullName>
    </submittedName>
</protein>
<organism evidence="3 4">
    <name type="scientific">Pristionchus mayeri</name>
    <dbReference type="NCBI Taxonomy" id="1317129"/>
    <lineage>
        <taxon>Eukaryota</taxon>
        <taxon>Metazoa</taxon>
        <taxon>Ecdysozoa</taxon>
        <taxon>Nematoda</taxon>
        <taxon>Chromadorea</taxon>
        <taxon>Rhabditida</taxon>
        <taxon>Rhabditina</taxon>
        <taxon>Diplogasteromorpha</taxon>
        <taxon>Diplogasteroidea</taxon>
        <taxon>Neodiplogasteridae</taxon>
        <taxon>Pristionchus</taxon>
    </lineage>
</organism>
<gene>
    <name evidence="3" type="ORF">PMAYCL1PPCAC_07203</name>
</gene>
<feature type="compositionally biased region" description="Basic residues" evidence="1">
    <location>
        <begin position="81"/>
        <end position="97"/>
    </location>
</feature>
<feature type="compositionally biased region" description="Basic and acidic residues" evidence="1">
    <location>
        <begin position="58"/>
        <end position="75"/>
    </location>
</feature>
<evidence type="ECO:0000313" key="4">
    <source>
        <dbReference type="Proteomes" id="UP001328107"/>
    </source>
</evidence>
<accession>A0AAN5C4I6</accession>
<feature type="non-terminal residue" evidence="3">
    <location>
        <position position="146"/>
    </location>
</feature>
<feature type="transmembrane region" description="Helical" evidence="2">
    <location>
        <begin position="118"/>
        <end position="143"/>
    </location>
</feature>
<evidence type="ECO:0000256" key="2">
    <source>
        <dbReference type="SAM" id="Phobius"/>
    </source>
</evidence>
<dbReference type="PANTHER" id="PTHR39355">
    <property type="entry name" value="PROTEIN CBG20624"/>
    <property type="match status" value="1"/>
</dbReference>
<reference evidence="4" key="1">
    <citation type="submission" date="2022-10" db="EMBL/GenBank/DDBJ databases">
        <title>Genome assembly of Pristionchus species.</title>
        <authorList>
            <person name="Yoshida K."/>
            <person name="Sommer R.J."/>
        </authorList>
    </citation>
    <scope>NUCLEOTIDE SEQUENCE [LARGE SCALE GENOMIC DNA]</scope>
    <source>
        <strain evidence="4">RS5460</strain>
    </source>
</reference>
<feature type="region of interest" description="Disordered" evidence="1">
    <location>
        <begin position="1"/>
        <end position="97"/>
    </location>
</feature>
<dbReference type="Proteomes" id="UP001328107">
    <property type="component" value="Unassembled WGS sequence"/>
</dbReference>
<keyword evidence="2" id="KW-1133">Transmembrane helix</keyword>
<comment type="caution">
    <text evidence="3">The sequence shown here is derived from an EMBL/GenBank/DDBJ whole genome shotgun (WGS) entry which is preliminary data.</text>
</comment>
<feature type="compositionally biased region" description="Low complexity" evidence="1">
    <location>
        <begin position="43"/>
        <end position="54"/>
    </location>
</feature>